<sequence>MAATVVVFLLAQCAMQLNNKQKLNGSSRRLAELPASCKESKKSRKGSRKAGRASKDRQPEPPAPHTSPEHADASAAGTADNTKSEPQPSQPPAPKLPAETEASVVSGSEQAQQPEAPASSPSSGETEDATTTQRKDEKYDSNGIPWFLAPRGSEKAWGYWIKSKKEETQQSEHTGSDLPTKLPAETEASVVSGSEQTQQPEAPASSPSSGETEDTTTPQREDEKYDSNGIPWFFAPRGSEKGWGYWIKSKKEETQQSEHTGSDLPTENAEGDGHREETPPPSTTPQPDHPANPLPTDASETRLDLETSSTGGKEQPQLPVPVLGTEAAKDEESAGAPAGVQEQYVGPAAPGQPALQTTSHALEPSEQGTPVLPVQPPAPSSSAVGWESTSAPAGVLCKDRVLGQQRLLSQRFKRQPPAPSSSAVGLESGGVPAGVQGDAGPAAPGQPALQTTSITWPPGMVGTWVMAVQPPAPSSSAVGWESGGVPWPPSMAGAWVMPGQQPAPSSSAIGWDSTGAPAGVQGQGAGSATPGQPALQMTSTAWSAGTQVAPVLPVQPPAPANAAFGLESGGVPAGVQEQYAGPAPPDQPALQTTSTAWPPAKQRTPVVREQPSSPSSSADGLKSGGAPAGVQEQDAGPAAPVQPRLEASPVAQEPDAQGTSEAEVPAEAPVSSSSADGLESGKAGTSEEKKHGAAKASPTVASFPARTETSSLMTKVKQAAASVGRALGMTGQSSASDTCPYNFPLITDQQARQDMMNLMIFIQSFKDETTAGKSGQFRTRFGCVTFTFDVDYKILRATAVNIENFMVDLAALFENGDTRNGLDRLLEITTQRGRNVVGCIEIKIVAQRTSTL</sequence>
<feature type="compositionally biased region" description="Low complexity" evidence="1">
    <location>
        <begin position="433"/>
        <end position="448"/>
    </location>
</feature>
<feature type="signal peptide" evidence="2">
    <location>
        <begin position="1"/>
        <end position="16"/>
    </location>
</feature>
<keyword evidence="2" id="KW-0732">Signal</keyword>
<feature type="region of interest" description="Disordered" evidence="1">
    <location>
        <begin position="24"/>
        <end position="150"/>
    </location>
</feature>
<proteinExistence type="predicted"/>
<name>U6H1I4_9EIME</name>
<dbReference type="VEuPathDB" id="ToxoDB:EPH_0015280"/>
<evidence type="ECO:0000313" key="4">
    <source>
        <dbReference type="Proteomes" id="UP000018201"/>
    </source>
</evidence>
<dbReference type="Proteomes" id="UP000018201">
    <property type="component" value="Unassembled WGS sequence"/>
</dbReference>
<feature type="compositionally biased region" description="Pro residues" evidence="1">
    <location>
        <begin position="279"/>
        <end position="293"/>
    </location>
</feature>
<evidence type="ECO:0000256" key="1">
    <source>
        <dbReference type="SAM" id="MobiDB-lite"/>
    </source>
</evidence>
<feature type="chain" id="PRO_5004670385" evidence="2">
    <location>
        <begin position="17"/>
        <end position="852"/>
    </location>
</feature>
<keyword evidence="4" id="KW-1185">Reference proteome</keyword>
<feature type="region of interest" description="Disordered" evidence="1">
    <location>
        <begin position="165"/>
        <end position="452"/>
    </location>
</feature>
<feature type="compositionally biased region" description="Low complexity" evidence="1">
    <location>
        <begin position="660"/>
        <end position="675"/>
    </location>
</feature>
<feature type="compositionally biased region" description="Basic residues" evidence="1">
    <location>
        <begin position="41"/>
        <end position="52"/>
    </location>
</feature>
<dbReference type="AlphaFoldDB" id="U6H1I4"/>
<evidence type="ECO:0000256" key="2">
    <source>
        <dbReference type="SAM" id="SignalP"/>
    </source>
</evidence>
<reference evidence="3" key="2">
    <citation type="submission" date="2013-10" db="EMBL/GenBank/DDBJ databases">
        <authorList>
            <person name="Aslett M."/>
        </authorList>
    </citation>
    <scope>NUCLEOTIDE SEQUENCE [LARGE SCALE GENOMIC DNA]</scope>
    <source>
        <strain evidence="3">Houghton</strain>
    </source>
</reference>
<feature type="region of interest" description="Disordered" evidence="1">
    <location>
        <begin position="499"/>
        <end position="534"/>
    </location>
</feature>
<feature type="compositionally biased region" description="Low complexity" evidence="1">
    <location>
        <begin position="196"/>
        <end position="210"/>
    </location>
</feature>
<dbReference type="EMBL" id="HG693693">
    <property type="protein sequence ID" value="CDI85338.1"/>
    <property type="molecule type" value="Genomic_DNA"/>
</dbReference>
<reference evidence="3" key="1">
    <citation type="submission" date="2013-10" db="EMBL/GenBank/DDBJ databases">
        <title>Genomic analysis of the causative agents of coccidiosis in chickens.</title>
        <authorList>
            <person name="Reid A.J."/>
            <person name="Blake D."/>
            <person name="Billington K."/>
            <person name="Browne H."/>
            <person name="Dunn M."/>
            <person name="Hung S."/>
            <person name="Kawahara F."/>
            <person name="Miranda-Saavedra D."/>
            <person name="Mourier T."/>
            <person name="Nagra H."/>
            <person name="Otto T.D."/>
            <person name="Rawlings N."/>
            <person name="Sanchez A."/>
            <person name="Sanders M."/>
            <person name="Subramaniam C."/>
            <person name="Tay Y."/>
            <person name="Dear P."/>
            <person name="Doerig C."/>
            <person name="Gruber A."/>
            <person name="Parkinson J."/>
            <person name="Shirley M."/>
            <person name="Wan K.L."/>
            <person name="Berriman M."/>
            <person name="Tomley F."/>
            <person name="Pain A."/>
        </authorList>
    </citation>
    <scope>NUCLEOTIDE SEQUENCE [LARGE SCALE GENOMIC DNA]</scope>
    <source>
        <strain evidence="3">Houghton</strain>
    </source>
</reference>
<feature type="compositionally biased region" description="Low complexity" evidence="1">
    <location>
        <begin position="107"/>
        <end position="124"/>
    </location>
</feature>
<organism evidence="3 4">
    <name type="scientific">Eimeria praecox</name>
    <dbReference type="NCBI Taxonomy" id="51316"/>
    <lineage>
        <taxon>Eukaryota</taxon>
        <taxon>Sar</taxon>
        <taxon>Alveolata</taxon>
        <taxon>Apicomplexa</taxon>
        <taxon>Conoidasida</taxon>
        <taxon>Coccidia</taxon>
        <taxon>Eucoccidiorida</taxon>
        <taxon>Eimeriorina</taxon>
        <taxon>Eimeriidae</taxon>
        <taxon>Eimeria</taxon>
    </lineage>
</organism>
<protein>
    <submittedName>
        <fullName evidence="3">Uncharacterized protein</fullName>
    </submittedName>
</protein>
<feature type="region of interest" description="Disordered" evidence="1">
    <location>
        <begin position="573"/>
        <end position="711"/>
    </location>
</feature>
<gene>
    <name evidence="3" type="ORF">EPH_0015280</name>
</gene>
<dbReference type="OrthoDB" id="353131at2759"/>
<evidence type="ECO:0000313" key="3">
    <source>
        <dbReference type="EMBL" id="CDI85338.1"/>
    </source>
</evidence>
<accession>U6H1I4</accession>